<accession>A7GW73</accession>
<sequence length="294" mass="32752">MKIRNLLIAAFVTIGVNAPAKEAKHHYFAQTSKSYQSKNDYGNNEAVGHYVNSKDTKIYYEIYGKGSPIVLLHGGLVGSPADMSELADKLREDRKVILIATRGHGRSQIGGVVPSFEQKADDVNAVLDDLGISRSDIIGFSDGAYTAYLFAKKYPQKTRNLVAIGAGVWEEGFVQGSRAQMKTFEDLKNLDKRYWNEQLDSIRPEPERILLWFEQVMEYYDSASVGEEVFKNVNAKTLMIAGEKDANAPLDTVIAAYEMLPNAQLGIVPNAPHPVLLTDFDIVWPMISKFLSKQ</sequence>
<dbReference type="GO" id="GO:0046503">
    <property type="term" value="P:glycerolipid catabolic process"/>
    <property type="evidence" value="ECO:0007669"/>
    <property type="project" value="TreeGrafter"/>
</dbReference>
<dbReference type="EMBL" id="CP000767">
    <property type="protein sequence ID" value="EAU00599.1"/>
    <property type="molecule type" value="Genomic_DNA"/>
</dbReference>
<dbReference type="RefSeq" id="WP_011991731.1">
    <property type="nucleotide sequence ID" value="NC_009715.2"/>
</dbReference>
<dbReference type="Pfam" id="PF00561">
    <property type="entry name" value="Abhydrolase_1"/>
    <property type="match status" value="1"/>
</dbReference>
<organism evidence="2 3">
    <name type="scientific">Campylobacter curvus (strain 525.92)</name>
    <dbReference type="NCBI Taxonomy" id="360105"/>
    <lineage>
        <taxon>Bacteria</taxon>
        <taxon>Pseudomonadati</taxon>
        <taxon>Campylobacterota</taxon>
        <taxon>Epsilonproteobacteria</taxon>
        <taxon>Campylobacterales</taxon>
        <taxon>Campylobacteraceae</taxon>
        <taxon>Campylobacter</taxon>
    </lineage>
</organism>
<dbReference type="ESTHER" id="camc5-a7gw73">
    <property type="family name" value="6_AlphaBeta_hydrolase"/>
</dbReference>
<dbReference type="KEGG" id="ccv:CCV52592_1534"/>
<keyword evidence="3" id="KW-1185">Reference proteome</keyword>
<dbReference type="AlphaFoldDB" id="A7GW73"/>
<dbReference type="Gene3D" id="3.40.50.1820">
    <property type="entry name" value="alpha/beta hydrolase"/>
    <property type="match status" value="1"/>
</dbReference>
<dbReference type="PANTHER" id="PTHR43433">
    <property type="entry name" value="HYDROLASE, ALPHA/BETA FOLD FAMILY PROTEIN"/>
    <property type="match status" value="1"/>
</dbReference>
<dbReference type="HOGENOM" id="CLU_020336_50_5_7"/>
<feature type="domain" description="AB hydrolase-1" evidence="1">
    <location>
        <begin position="68"/>
        <end position="166"/>
    </location>
</feature>
<dbReference type="OrthoDB" id="5385630at2"/>
<evidence type="ECO:0000313" key="2">
    <source>
        <dbReference type="EMBL" id="EAU00599.1"/>
    </source>
</evidence>
<evidence type="ECO:0000259" key="1">
    <source>
        <dbReference type="Pfam" id="PF00561"/>
    </source>
</evidence>
<dbReference type="GO" id="GO:0004806">
    <property type="term" value="F:triacylglycerol lipase activity"/>
    <property type="evidence" value="ECO:0007669"/>
    <property type="project" value="TreeGrafter"/>
</dbReference>
<gene>
    <name evidence="2" type="ORF">CCV52592_1534</name>
</gene>
<protein>
    <submittedName>
        <fullName evidence="2">Alpha/beta hydrolase family protein</fullName>
    </submittedName>
</protein>
<dbReference type="STRING" id="360105.CCV52592_1534"/>
<dbReference type="InterPro" id="IPR000073">
    <property type="entry name" value="AB_hydrolase_1"/>
</dbReference>
<dbReference type="InterPro" id="IPR029058">
    <property type="entry name" value="AB_hydrolase_fold"/>
</dbReference>
<proteinExistence type="predicted"/>
<dbReference type="SUPFAM" id="SSF53474">
    <property type="entry name" value="alpha/beta-Hydrolases"/>
    <property type="match status" value="1"/>
</dbReference>
<name>A7GW73_CAMC5</name>
<reference evidence="2" key="1">
    <citation type="submission" date="2016-07" db="EMBL/GenBank/DDBJ databases">
        <title>Comparative genomics of the Campylobacter concisus group.</title>
        <authorList>
            <person name="Miller W.G."/>
            <person name="Yee E."/>
            <person name="Chapman M.H."/>
            <person name="Huynh S."/>
            <person name="Bono J.L."/>
            <person name="On S.L.W."/>
            <person name="StLeger J."/>
            <person name="Foster G."/>
            <person name="Parker C.T."/>
        </authorList>
    </citation>
    <scope>NUCLEOTIDE SEQUENCE</scope>
    <source>
        <strain evidence="2">525.92</strain>
    </source>
</reference>
<dbReference type="Proteomes" id="UP000006380">
    <property type="component" value="Chromosome"/>
</dbReference>
<dbReference type="InterPro" id="IPR050471">
    <property type="entry name" value="AB_hydrolase"/>
</dbReference>
<keyword evidence="2" id="KW-0378">Hydrolase</keyword>
<evidence type="ECO:0000313" key="3">
    <source>
        <dbReference type="Proteomes" id="UP000006380"/>
    </source>
</evidence>
<dbReference type="PANTHER" id="PTHR43433:SF5">
    <property type="entry name" value="AB HYDROLASE-1 DOMAIN-CONTAINING PROTEIN"/>
    <property type="match status" value="1"/>
</dbReference>